<comment type="caution">
    <text evidence="1">The sequence shown here is derived from an EMBL/GenBank/DDBJ whole genome shotgun (WGS) entry which is preliminary data.</text>
</comment>
<dbReference type="Proteomes" id="UP000004210">
    <property type="component" value="Unassembled WGS sequence"/>
</dbReference>
<protein>
    <submittedName>
        <fullName evidence="1">Uncharacterized protein</fullName>
    </submittedName>
</protein>
<name>I4VMY3_9GAMM</name>
<sequence>MKSKTIKAVIRAKVDAWLSTIDDESVRQLAAQNVIVTGGAIASMLLKEAVNDFDVYFQTREATLAVAKYYVQRFQPSARAGIPCNIYVDDASPDRIRIVVKSAGIASEYGTSKPYEYFESRPEGESSQYVAEIMDNAGDVQEAYEETKQAATGDTADARPPYRPVFLSTNAITLSDRVQIVLRFFGEPDAIHENYDFIHCTNYWTSWDNALVLRPAALEALLARELIYVGSRYPVCSVIRLRKFIKRGWTINAGQILKAVMQISALDLTNIEVLQDQLTGVDCAYFCEVIAKLKESDPTKVNTAYLIEIIDRMF</sequence>
<organism evidence="1 2">
    <name type="scientific">Rhodanobacter fulvus Jip2</name>
    <dbReference type="NCBI Taxonomy" id="1163408"/>
    <lineage>
        <taxon>Bacteria</taxon>
        <taxon>Pseudomonadati</taxon>
        <taxon>Pseudomonadota</taxon>
        <taxon>Gammaproteobacteria</taxon>
        <taxon>Lysobacterales</taxon>
        <taxon>Rhodanobacteraceae</taxon>
        <taxon>Rhodanobacter</taxon>
    </lineage>
</organism>
<dbReference type="AlphaFoldDB" id="I4VMY3"/>
<dbReference type="PATRIC" id="fig|1163408.3.peg.2555"/>
<dbReference type="STRING" id="1163408.UU9_12523"/>
<keyword evidence="2" id="KW-1185">Reference proteome</keyword>
<dbReference type="RefSeq" id="WP_007082134.1">
    <property type="nucleotide sequence ID" value="NZ_AJXU01000051.1"/>
</dbReference>
<gene>
    <name evidence="1" type="ORF">UU9_12523</name>
</gene>
<evidence type="ECO:0000313" key="1">
    <source>
        <dbReference type="EMBL" id="EIL88574.1"/>
    </source>
</evidence>
<accession>I4VMY3</accession>
<evidence type="ECO:0000313" key="2">
    <source>
        <dbReference type="Proteomes" id="UP000004210"/>
    </source>
</evidence>
<dbReference type="Pfam" id="PF26128">
    <property type="entry name" value="Gad2"/>
    <property type="match status" value="1"/>
</dbReference>
<proteinExistence type="predicted"/>
<dbReference type="EMBL" id="AJXU01000051">
    <property type="protein sequence ID" value="EIL88574.1"/>
    <property type="molecule type" value="Genomic_DNA"/>
</dbReference>
<dbReference type="OrthoDB" id="2027605at2"/>
<reference evidence="1 2" key="1">
    <citation type="journal article" date="2012" name="J. Bacteriol.">
        <title>Genome sequences for six rhodanobacter strains, isolated from soils and the terrestrial subsurface, with variable denitrification capabilities.</title>
        <authorList>
            <person name="Kostka J.E."/>
            <person name="Green S.J."/>
            <person name="Rishishwar L."/>
            <person name="Prakash O."/>
            <person name="Katz L.S."/>
            <person name="Marino-Ramirez L."/>
            <person name="Jordan I.K."/>
            <person name="Munk C."/>
            <person name="Ivanova N."/>
            <person name="Mikhailova N."/>
            <person name="Watson D.B."/>
            <person name="Brown S.D."/>
            <person name="Palumbo A.V."/>
            <person name="Brooks S.C."/>
        </authorList>
    </citation>
    <scope>NUCLEOTIDE SEQUENCE [LARGE SCALE GENOMIC DNA]</scope>
    <source>
        <strain evidence="2">Jip2T</strain>
    </source>
</reference>